<dbReference type="EMBL" id="BMNL01000003">
    <property type="protein sequence ID" value="GGP21992.1"/>
    <property type="molecule type" value="Genomic_DNA"/>
</dbReference>
<evidence type="ECO:0000256" key="6">
    <source>
        <dbReference type="RuleBase" id="RU000677"/>
    </source>
</evidence>
<reference evidence="9" key="2">
    <citation type="submission" date="2020-09" db="EMBL/GenBank/DDBJ databases">
        <authorList>
            <person name="Sun Q."/>
            <person name="Ohkuma M."/>
        </authorList>
    </citation>
    <scope>NUCLEOTIDE SEQUENCE</scope>
    <source>
        <strain evidence="9">JCM 10088</strain>
    </source>
</reference>
<comment type="caution">
    <text evidence="9">The sequence shown here is derived from an EMBL/GenBank/DDBJ whole genome shotgun (WGS) entry which is preliminary data.</text>
</comment>
<evidence type="ECO:0000256" key="7">
    <source>
        <dbReference type="RuleBase" id="RU000699"/>
    </source>
</evidence>
<sequence>MILVNSNTKVIVQGITGSEGSRHAQYMLQYGTKVVGGVTPGKGGQSVAGVPVFDSVEEAVAKTGANTSIVFVPAKFAADAVFEAIDAGVGLVVVITEHIPIHDALKFVNYAKYRGTTIVGPNCPGVISPTISKVGILPNSIYNRKGPIGIISRSGTLTYELSFLLSQAGFGQSTVVGVGGDPVTGIDTVETAMMFEKDDETKLIVAVGEIGGDAEERLAKAILEGKITKPVVGFIAGRTAPPGKRMGHAGAIVSMGMGTYAGKVEALRGAGVPVAKTPLEVVKLVRERF</sequence>
<feature type="binding site" evidence="4">
    <location>
        <position position="42"/>
    </location>
    <ligand>
        <name>CoA</name>
        <dbReference type="ChEBI" id="CHEBI:57287"/>
    </ligand>
</feature>
<dbReference type="Gene3D" id="3.40.50.261">
    <property type="entry name" value="Succinyl-CoA synthetase domains"/>
    <property type="match status" value="1"/>
</dbReference>
<dbReference type="SMART" id="SM00881">
    <property type="entry name" value="CoA_binding"/>
    <property type="match status" value="1"/>
</dbReference>
<feature type="binding site" evidence="4">
    <location>
        <begin position="16"/>
        <end position="19"/>
    </location>
    <ligand>
        <name>CoA</name>
        <dbReference type="ChEBI" id="CHEBI:57287"/>
    </ligand>
</feature>
<dbReference type="GO" id="GO:0009361">
    <property type="term" value="C:succinate-CoA ligase complex (ADP-forming)"/>
    <property type="evidence" value="ECO:0007669"/>
    <property type="project" value="TreeGrafter"/>
</dbReference>
<dbReference type="RefSeq" id="WP_188596880.1">
    <property type="nucleotide sequence ID" value="NZ_BMNL01000003.1"/>
</dbReference>
<evidence type="ECO:0000256" key="5">
    <source>
        <dbReference type="PIRSR" id="PIRSR001553-1"/>
    </source>
</evidence>
<keyword evidence="1 4" id="KW-0816">Tricarboxylic acid cycle</keyword>
<dbReference type="Proteomes" id="UP000610960">
    <property type="component" value="Unassembled WGS sequence"/>
</dbReference>
<dbReference type="InterPro" id="IPR017440">
    <property type="entry name" value="Cit_synth/succinyl-CoA_lig_AS"/>
</dbReference>
<dbReference type="EC" id="6.2.1.5" evidence="4"/>
<evidence type="ECO:0000256" key="1">
    <source>
        <dbReference type="ARBA" id="ARBA00022532"/>
    </source>
</evidence>
<keyword evidence="2 4" id="KW-0436">Ligase</keyword>
<feature type="binding site" evidence="4">
    <location>
        <begin position="95"/>
        <end position="97"/>
    </location>
    <ligand>
        <name>CoA</name>
        <dbReference type="ChEBI" id="CHEBI:57287"/>
    </ligand>
</feature>
<dbReference type="InterPro" id="IPR016102">
    <property type="entry name" value="Succinyl-CoA_synth-like"/>
</dbReference>
<keyword evidence="10" id="KW-1185">Reference proteome</keyword>
<proteinExistence type="inferred from homology"/>
<evidence type="ECO:0000256" key="3">
    <source>
        <dbReference type="ARBA" id="ARBA00022741"/>
    </source>
</evidence>
<dbReference type="NCBIfam" id="NF004230">
    <property type="entry name" value="PRK05678.1"/>
    <property type="match status" value="1"/>
</dbReference>
<dbReference type="GO" id="GO:0004775">
    <property type="term" value="F:succinate-CoA ligase (ADP-forming) activity"/>
    <property type="evidence" value="ECO:0007669"/>
    <property type="project" value="UniProtKB-UniRule"/>
</dbReference>
<dbReference type="OrthoDB" id="55711at2157"/>
<dbReference type="SUPFAM" id="SSF52210">
    <property type="entry name" value="Succinyl-CoA synthetase domains"/>
    <property type="match status" value="1"/>
</dbReference>
<accession>A0A830GWZ7</accession>
<dbReference type="UniPathway" id="UPA00223">
    <property type="reaction ID" value="UER00999"/>
</dbReference>
<organism evidence="9 10">
    <name type="scientific">Thermocladium modestius</name>
    <dbReference type="NCBI Taxonomy" id="62609"/>
    <lineage>
        <taxon>Archaea</taxon>
        <taxon>Thermoproteota</taxon>
        <taxon>Thermoprotei</taxon>
        <taxon>Thermoproteales</taxon>
        <taxon>Thermoproteaceae</taxon>
        <taxon>Thermocladium</taxon>
    </lineage>
</organism>
<dbReference type="SUPFAM" id="SSF51735">
    <property type="entry name" value="NAD(P)-binding Rossmann-fold domains"/>
    <property type="match status" value="1"/>
</dbReference>
<evidence type="ECO:0000256" key="2">
    <source>
        <dbReference type="ARBA" id="ARBA00022598"/>
    </source>
</evidence>
<evidence type="ECO:0000313" key="10">
    <source>
        <dbReference type="Proteomes" id="UP000610960"/>
    </source>
</evidence>
<dbReference type="GO" id="GO:0004776">
    <property type="term" value="F:succinate-CoA ligase (GDP-forming) activity"/>
    <property type="evidence" value="ECO:0007669"/>
    <property type="project" value="TreeGrafter"/>
</dbReference>
<dbReference type="PROSITE" id="PS00399">
    <property type="entry name" value="SUCCINYL_COA_LIG_2"/>
    <property type="match status" value="1"/>
</dbReference>
<gene>
    <name evidence="4" type="primary">sucD</name>
    <name evidence="9" type="ORF">GCM10007981_16260</name>
</gene>
<feature type="active site" description="Tele-phosphohistidine intermediate" evidence="4 5">
    <location>
        <position position="248"/>
    </location>
</feature>
<dbReference type="PROSITE" id="PS01216">
    <property type="entry name" value="SUCCINYL_COA_LIG_1"/>
    <property type="match status" value="1"/>
</dbReference>
<dbReference type="InterPro" id="IPR036291">
    <property type="entry name" value="NAD(P)-bd_dom_sf"/>
</dbReference>
<dbReference type="GO" id="GO:0006099">
    <property type="term" value="P:tricarboxylic acid cycle"/>
    <property type="evidence" value="ECO:0007669"/>
    <property type="project" value="UniProtKB-UniRule"/>
</dbReference>
<dbReference type="PANTHER" id="PTHR11117">
    <property type="entry name" value="SUCCINYL-COA LIGASE SUBUNIT ALPHA"/>
    <property type="match status" value="1"/>
</dbReference>
<evidence type="ECO:0000259" key="8">
    <source>
        <dbReference type="SMART" id="SM00881"/>
    </source>
</evidence>
<dbReference type="FunFam" id="3.40.50.720:FF:000205">
    <property type="entry name" value="Succinate--CoA ligase [ADP-forming] subunit alpha"/>
    <property type="match status" value="1"/>
</dbReference>
<comment type="function">
    <text evidence="4 7">Succinyl-CoA synthetase functions in the citric acid cycle (TCA), coupling the hydrolysis of succinyl-CoA to the synthesis of either ATP or GTP and thus represents the only step of substrate-level phosphorylation in the TCA. The alpha subunit of the enzyme binds the substrates coenzyme A and phosphate, while succinate binding and nucleotide specificity is provided by the beta subunit.</text>
</comment>
<evidence type="ECO:0000313" key="9">
    <source>
        <dbReference type="EMBL" id="GGP21992.1"/>
    </source>
</evidence>
<comment type="catalytic activity">
    <reaction evidence="4">
        <text>GTP + succinate + CoA = succinyl-CoA + GDP + phosphate</text>
        <dbReference type="Rhea" id="RHEA:22120"/>
        <dbReference type="ChEBI" id="CHEBI:30031"/>
        <dbReference type="ChEBI" id="CHEBI:37565"/>
        <dbReference type="ChEBI" id="CHEBI:43474"/>
        <dbReference type="ChEBI" id="CHEBI:57287"/>
        <dbReference type="ChEBI" id="CHEBI:57292"/>
        <dbReference type="ChEBI" id="CHEBI:58189"/>
    </reaction>
</comment>
<dbReference type="PANTHER" id="PTHR11117:SF2">
    <property type="entry name" value="SUCCINATE--COA LIGASE [ADP_GDP-FORMING] SUBUNIT ALPHA, MITOCHONDRIAL"/>
    <property type="match status" value="1"/>
</dbReference>
<feature type="domain" description="CoA-binding" evidence="8">
    <location>
        <begin position="3"/>
        <end position="99"/>
    </location>
</feature>
<dbReference type="NCBIfam" id="TIGR01019">
    <property type="entry name" value="sucCoAalpha"/>
    <property type="match status" value="1"/>
</dbReference>
<dbReference type="AlphaFoldDB" id="A0A830GWZ7"/>
<dbReference type="Gene3D" id="3.40.50.720">
    <property type="entry name" value="NAD(P)-binding Rossmann-like Domain"/>
    <property type="match status" value="1"/>
</dbReference>
<dbReference type="FunFam" id="3.40.50.261:FF:000006">
    <property type="entry name" value="Succinate--CoA ligase [ADP-forming] subunit alpha"/>
    <property type="match status" value="1"/>
</dbReference>
<keyword evidence="3 4" id="KW-0547">Nucleotide-binding</keyword>
<name>A0A830GWZ7_9CREN</name>
<feature type="binding site" evidence="4">
    <location>
        <position position="159"/>
    </location>
    <ligand>
        <name>substrate</name>
        <note>ligand shared with subunit beta</note>
    </ligand>
</feature>
<dbReference type="Pfam" id="PF02629">
    <property type="entry name" value="CoA_binding"/>
    <property type="match status" value="1"/>
</dbReference>
<dbReference type="GO" id="GO:0000166">
    <property type="term" value="F:nucleotide binding"/>
    <property type="evidence" value="ECO:0007669"/>
    <property type="project" value="UniProtKB-KW"/>
</dbReference>
<dbReference type="Pfam" id="PF00549">
    <property type="entry name" value="Ligase_CoA"/>
    <property type="match status" value="1"/>
</dbReference>
<dbReference type="InterPro" id="IPR005810">
    <property type="entry name" value="CoA_lig_alpha"/>
</dbReference>
<comment type="similarity">
    <text evidence="4 6">Belongs to the succinate/malate CoA ligase alpha subunit family.</text>
</comment>
<evidence type="ECO:0000256" key="4">
    <source>
        <dbReference type="HAMAP-Rule" id="MF_01988"/>
    </source>
</evidence>
<dbReference type="InterPro" id="IPR003781">
    <property type="entry name" value="CoA-bd"/>
</dbReference>
<dbReference type="PIRSF" id="PIRSF001553">
    <property type="entry name" value="SucCS_alpha"/>
    <property type="match status" value="1"/>
</dbReference>
<dbReference type="HAMAP" id="MF_01988">
    <property type="entry name" value="Succ_CoA_alpha"/>
    <property type="match status" value="1"/>
</dbReference>
<dbReference type="PRINTS" id="PR01798">
    <property type="entry name" value="SCOASYNTHASE"/>
</dbReference>
<comment type="catalytic activity">
    <reaction evidence="4 7">
        <text>succinate + ATP + CoA = succinyl-CoA + ADP + phosphate</text>
        <dbReference type="Rhea" id="RHEA:17661"/>
        <dbReference type="ChEBI" id="CHEBI:30031"/>
        <dbReference type="ChEBI" id="CHEBI:30616"/>
        <dbReference type="ChEBI" id="CHEBI:43474"/>
        <dbReference type="ChEBI" id="CHEBI:57287"/>
        <dbReference type="ChEBI" id="CHEBI:57292"/>
        <dbReference type="ChEBI" id="CHEBI:456216"/>
        <dbReference type="EC" id="6.2.1.5"/>
    </reaction>
</comment>
<protein>
    <recommendedName>
        <fullName evidence="4">Succinate--CoA ligase [ADP-forming] subunit alpha</fullName>
        <ecNumber evidence="4">6.2.1.5</ecNumber>
    </recommendedName>
    <alternativeName>
        <fullName evidence="4">Succinyl-CoA synthetase subunit alpha</fullName>
        <shortName evidence="4">SCS-alpha</shortName>
    </alternativeName>
</protein>
<comment type="pathway">
    <text evidence="4 7">Carbohydrate metabolism; tricarboxylic acid cycle; succinate from succinyl-CoA (ligase route): step 1/1.</text>
</comment>
<dbReference type="InterPro" id="IPR033847">
    <property type="entry name" value="Citrt_syn/SCS-alpha_CS"/>
</dbReference>
<dbReference type="InterPro" id="IPR005811">
    <property type="entry name" value="SUCC_ACL_C"/>
</dbReference>
<comment type="subunit">
    <text evidence="4 7">Heterotetramer of two alpha and two beta subunits.</text>
</comment>
<reference evidence="9" key="1">
    <citation type="journal article" date="2014" name="Int. J. Syst. Evol. Microbiol.">
        <title>Complete genome sequence of Corynebacterium casei LMG S-19264T (=DSM 44701T), isolated from a smear-ripened cheese.</title>
        <authorList>
            <consortium name="US DOE Joint Genome Institute (JGI-PGF)"/>
            <person name="Walter F."/>
            <person name="Albersmeier A."/>
            <person name="Kalinowski J."/>
            <person name="Ruckert C."/>
        </authorList>
    </citation>
    <scope>NUCLEOTIDE SEQUENCE</scope>
    <source>
        <strain evidence="9">JCM 10088</strain>
    </source>
</reference>